<accession>A0A6A7A3J3</accession>
<evidence type="ECO:0000256" key="1">
    <source>
        <dbReference type="ARBA" id="ARBA00006192"/>
    </source>
</evidence>
<dbReference type="Pfam" id="PF13812">
    <property type="entry name" value="PPR_3"/>
    <property type="match status" value="1"/>
</dbReference>
<feature type="compositionally biased region" description="Basic and acidic residues" evidence="6">
    <location>
        <begin position="896"/>
        <end position="907"/>
    </location>
</feature>
<dbReference type="PANTHER" id="PTHR47447:SF17">
    <property type="entry name" value="OS12G0638900 PROTEIN"/>
    <property type="match status" value="1"/>
</dbReference>
<feature type="region of interest" description="Disordered" evidence="6">
    <location>
        <begin position="21"/>
        <end position="120"/>
    </location>
</feature>
<evidence type="ECO:0008006" key="9">
    <source>
        <dbReference type="Google" id="ProtNLM"/>
    </source>
</evidence>
<keyword evidence="2" id="KW-0677">Repeat</keyword>
<gene>
    <name evidence="7" type="ORF">CC86DRAFT_347717</name>
</gene>
<dbReference type="InterPro" id="IPR002885">
    <property type="entry name" value="PPR_rpt"/>
</dbReference>
<dbReference type="PROSITE" id="PS51375">
    <property type="entry name" value="PPR"/>
    <property type="match status" value="3"/>
</dbReference>
<feature type="compositionally biased region" description="Polar residues" evidence="6">
    <location>
        <begin position="22"/>
        <end position="37"/>
    </location>
</feature>
<keyword evidence="8" id="KW-1185">Reference proteome</keyword>
<dbReference type="PANTHER" id="PTHR47447">
    <property type="entry name" value="OS03G0856100 PROTEIN"/>
    <property type="match status" value="1"/>
</dbReference>
<feature type="repeat" description="PPR" evidence="5">
    <location>
        <begin position="478"/>
        <end position="512"/>
    </location>
</feature>
<comment type="subunit">
    <text evidence="4">Binds to mitochondrial small subunit 15S rRNA.</text>
</comment>
<dbReference type="Pfam" id="PF13041">
    <property type="entry name" value="PPR_2"/>
    <property type="match status" value="1"/>
</dbReference>
<name>A0A6A7A3J3_9PLEO</name>
<evidence type="ECO:0000313" key="8">
    <source>
        <dbReference type="Proteomes" id="UP000799424"/>
    </source>
</evidence>
<evidence type="ECO:0000313" key="7">
    <source>
        <dbReference type="EMBL" id="KAF2827890.1"/>
    </source>
</evidence>
<evidence type="ECO:0000256" key="6">
    <source>
        <dbReference type="SAM" id="MobiDB-lite"/>
    </source>
</evidence>
<feature type="repeat" description="PPR" evidence="5">
    <location>
        <begin position="443"/>
        <end position="477"/>
    </location>
</feature>
<comment type="function">
    <text evidence="3">Regulates mitochondrial small subunit maturation by controlling 15S rRNA 5'-end processing. Localizes to the 5' precursor of the 15S rRNA in a position that is subsequently occupied by mS47 in the mature yeast mtSSU. Uses structure and sequence-specific RNA recognition, binding to a single-stranded region of the precursor and specifically recognizing bases -6 to -1. The exchange of Ccm1 for mS47 is coupled to the irreversible removal of precursor rRNA that is accompanied by conformational changes of the mitoribosomal proteins uS5m and mS26. These conformational changes signal completion of 5'-end rRNA processing through protection of the mature 5'-end of the 15S rRNA and stabilization of mS47. The removal of the 5' precursor together with the dissociation of Ccm1 may be catalyzed by the 5'-3' exoribonuclease Pet127. Involved in the specific removal of group I introns in mitochondrial encoded transcripts.</text>
</comment>
<feature type="compositionally biased region" description="Basic and acidic residues" evidence="6">
    <location>
        <begin position="973"/>
        <end position="995"/>
    </location>
</feature>
<dbReference type="EMBL" id="MU006223">
    <property type="protein sequence ID" value="KAF2827890.1"/>
    <property type="molecule type" value="Genomic_DNA"/>
</dbReference>
<organism evidence="7 8">
    <name type="scientific">Ophiobolus disseminans</name>
    <dbReference type="NCBI Taxonomy" id="1469910"/>
    <lineage>
        <taxon>Eukaryota</taxon>
        <taxon>Fungi</taxon>
        <taxon>Dikarya</taxon>
        <taxon>Ascomycota</taxon>
        <taxon>Pezizomycotina</taxon>
        <taxon>Dothideomycetes</taxon>
        <taxon>Pleosporomycetidae</taxon>
        <taxon>Pleosporales</taxon>
        <taxon>Pleosporineae</taxon>
        <taxon>Phaeosphaeriaceae</taxon>
        <taxon>Ophiobolus</taxon>
    </lineage>
</organism>
<dbReference type="Gene3D" id="1.25.40.10">
    <property type="entry name" value="Tetratricopeptide repeat domain"/>
    <property type="match status" value="3"/>
</dbReference>
<dbReference type="Proteomes" id="UP000799424">
    <property type="component" value="Unassembled WGS sequence"/>
</dbReference>
<dbReference type="OrthoDB" id="185373at2759"/>
<comment type="similarity">
    <text evidence="1">Belongs to the CCM1 family.</text>
</comment>
<dbReference type="InterPro" id="IPR011990">
    <property type="entry name" value="TPR-like_helical_dom_sf"/>
</dbReference>
<evidence type="ECO:0000256" key="3">
    <source>
        <dbReference type="ARBA" id="ARBA00044493"/>
    </source>
</evidence>
<dbReference type="NCBIfam" id="TIGR00756">
    <property type="entry name" value="PPR"/>
    <property type="match status" value="3"/>
</dbReference>
<feature type="region of interest" description="Disordered" evidence="6">
    <location>
        <begin position="894"/>
        <end position="995"/>
    </location>
</feature>
<sequence>MLGPYVCRQCRVRLSRRIAPTRSPQWQPRATFQSLRNKAQDDADPPHPEAQPQQPRHIQEESPDSQPTRNNAIRIRTQGRYSRSVEADAERRRRPSFAPQADSEQAGAPGAAKISHRAAPGPASAIDEALANNDVEQAWALFGKTYTSRDCAALMKPRLGDIALLNNGTVFRNLLKAVTSAFCTTKDTASITPTMVLLRYEQLGLTRPECWARDTLDYLTHQAILGNNDSPKMSGGDLSAILAELLSVWRLFFQCNGTAKLSLDSVSTHWNLPTLETLPNMFEDRGFSRRLQKFHPGYVGEAVLGFCAVYSYVLFRAPSVVQSLQQDAQPLIRFLERLLASSRVDFVFHHTLNSVWFENLPKDVQSEVMNNIEAAPQNAMAAMAARGDTLGKEATDDEAANLEAFHFKQIAHAVESRNSSQALEMTWNQTVKAYATNGTPTIPHRIYNAFLSGYLVLGQAQRSVEVWNHMIAHGIRPNIQSWVALLDGCVKARDLTSFNAMWTRMLNTGVEPDNYAWTTRITGLFNLRQVNLGLAALDDMGKRWVSADNVIQNSQTRSRSRKGAKALPASAKAVNKCTKPSIEVINGAISALVKMPAAVMRQEKRIEYIHKILTWAAGFFIKPDAVTYNSLIQLYILAGDYSTAFKILGQMEKDGIEGDIATHSILITALFDNHSLDGLTGTQQADKIIALFDSIEAGGIKLNEYAYGTAIDRLLKQYSNNTAVRRILDHMHERNVQLSAQIYTMLIQYYFQQNPPAIPAVDSLVDQLFKSRRTPTDRLLFDRTIEGYAHHGEIGKMMSVITRMSKLGTTPSFLALSAVLDALIQDGDYDRARNIVRDVENSMGVAKGGVTGGREAQYRFFAMVRIHGLDRDIMQAQPDHYDEQSASADFQTLEQDQDRAATQHQNDDAQWVDPESMGNFTFSHRASQDGMMPGDQSTQQEADSVHSQYDQLQGDAQYEREPRPEPTPDEEDVHGFLRDEHDDCHSKVDRPEDRR</sequence>
<feature type="compositionally biased region" description="Polar residues" evidence="6">
    <location>
        <begin position="935"/>
        <end position="951"/>
    </location>
</feature>
<evidence type="ECO:0000256" key="5">
    <source>
        <dbReference type="PROSITE-ProRule" id="PRU00708"/>
    </source>
</evidence>
<reference evidence="7" key="1">
    <citation type="journal article" date="2020" name="Stud. Mycol.">
        <title>101 Dothideomycetes genomes: a test case for predicting lifestyles and emergence of pathogens.</title>
        <authorList>
            <person name="Haridas S."/>
            <person name="Albert R."/>
            <person name="Binder M."/>
            <person name="Bloem J."/>
            <person name="Labutti K."/>
            <person name="Salamov A."/>
            <person name="Andreopoulos B."/>
            <person name="Baker S."/>
            <person name="Barry K."/>
            <person name="Bills G."/>
            <person name="Bluhm B."/>
            <person name="Cannon C."/>
            <person name="Castanera R."/>
            <person name="Culley D."/>
            <person name="Daum C."/>
            <person name="Ezra D."/>
            <person name="Gonzalez J."/>
            <person name="Henrissat B."/>
            <person name="Kuo A."/>
            <person name="Liang C."/>
            <person name="Lipzen A."/>
            <person name="Lutzoni F."/>
            <person name="Magnuson J."/>
            <person name="Mondo S."/>
            <person name="Nolan M."/>
            <person name="Ohm R."/>
            <person name="Pangilinan J."/>
            <person name="Park H.-J."/>
            <person name="Ramirez L."/>
            <person name="Alfaro M."/>
            <person name="Sun H."/>
            <person name="Tritt A."/>
            <person name="Yoshinaga Y."/>
            <person name="Zwiers L.-H."/>
            <person name="Turgeon B."/>
            <person name="Goodwin S."/>
            <person name="Spatafora J."/>
            <person name="Crous P."/>
            <person name="Grigoriev I."/>
        </authorList>
    </citation>
    <scope>NUCLEOTIDE SEQUENCE</scope>
    <source>
        <strain evidence="7">CBS 113818</strain>
    </source>
</reference>
<evidence type="ECO:0000256" key="2">
    <source>
        <dbReference type="ARBA" id="ARBA00022737"/>
    </source>
</evidence>
<feature type="repeat" description="PPR" evidence="5">
    <location>
        <begin position="624"/>
        <end position="658"/>
    </location>
</feature>
<evidence type="ECO:0000256" key="4">
    <source>
        <dbReference type="ARBA" id="ARBA00044511"/>
    </source>
</evidence>
<dbReference type="AlphaFoldDB" id="A0A6A7A3J3"/>
<feature type="compositionally biased region" description="Basic and acidic residues" evidence="6">
    <location>
        <begin position="38"/>
        <end position="47"/>
    </location>
</feature>
<protein>
    <recommendedName>
        <fullName evidence="9">Pentacotripeptide-repeat region of PRORP domain-containing protein</fullName>
    </recommendedName>
</protein>
<feature type="compositionally biased region" description="Basic and acidic residues" evidence="6">
    <location>
        <begin position="957"/>
        <end position="966"/>
    </location>
</feature>
<proteinExistence type="inferred from homology"/>